<dbReference type="AlphaFoldDB" id="A0A8S1PZ49"/>
<sequence>MNSRSTHLTEYAIKEIISEKFASWKSVSPSNISITRLTGLTNITYKAQAMIDTTPQTILFREFGNAEGFVDSQQERIIFKTISDMDLGPQELECGNSWRMEEFVKDGVHPNNQKMAEANFQFKSMGVLQKFHQMEIPIPNNGSSSIINKTLSGEMKANVIKKIEKRELYTDVELKQLECMENFINNEEEFSYLNKMTRKENNEELKFCHNDLNQLNIFNTSNKDKEIIFIDYEYCSYNYPSYDIANFLNESAINYQYEEAPYYILVDDNFNTAPIQAHFLALSYILNKECTQIEIEQIQKLINEKTNKNKDELKTFIELVKQILEQRLSQQEIVELFHAISYLKRRIRRQQILSNLNWIWWSILLAHEKNSLNFEYIDYGFLRFKMLEKLLELEKARKNTQ</sequence>
<evidence type="ECO:0000313" key="3">
    <source>
        <dbReference type="Proteomes" id="UP000688137"/>
    </source>
</evidence>
<dbReference type="GO" id="GO:0004103">
    <property type="term" value="F:choline kinase activity"/>
    <property type="evidence" value="ECO:0007669"/>
    <property type="project" value="TreeGrafter"/>
</dbReference>
<name>A0A8S1PZ49_PARPR</name>
<organism evidence="2 3">
    <name type="scientific">Paramecium primaurelia</name>
    <dbReference type="NCBI Taxonomy" id="5886"/>
    <lineage>
        <taxon>Eukaryota</taxon>
        <taxon>Sar</taxon>
        <taxon>Alveolata</taxon>
        <taxon>Ciliophora</taxon>
        <taxon>Intramacronucleata</taxon>
        <taxon>Oligohymenophorea</taxon>
        <taxon>Peniculida</taxon>
        <taxon>Parameciidae</taxon>
        <taxon>Paramecium</taxon>
    </lineage>
</organism>
<dbReference type="GO" id="GO:0005737">
    <property type="term" value="C:cytoplasm"/>
    <property type="evidence" value="ECO:0007669"/>
    <property type="project" value="TreeGrafter"/>
</dbReference>
<keyword evidence="1" id="KW-0175">Coiled coil</keyword>
<comment type="caution">
    <text evidence="2">The sequence shown here is derived from an EMBL/GenBank/DDBJ whole genome shotgun (WGS) entry which is preliminary data.</text>
</comment>
<dbReference type="CDD" id="cd14021">
    <property type="entry name" value="ChoK-like_euk"/>
    <property type="match status" value="1"/>
</dbReference>
<dbReference type="OMA" id="GNSWRME"/>
<keyword evidence="3" id="KW-1185">Reference proteome</keyword>
<proteinExistence type="predicted"/>
<evidence type="ECO:0000313" key="2">
    <source>
        <dbReference type="EMBL" id="CAD8108342.1"/>
    </source>
</evidence>
<dbReference type="PANTHER" id="PTHR22603:SF93">
    <property type="entry name" value="RE24176P"/>
    <property type="match status" value="1"/>
</dbReference>
<dbReference type="EMBL" id="CAJJDM010000140">
    <property type="protein sequence ID" value="CAD8108342.1"/>
    <property type="molecule type" value="Genomic_DNA"/>
</dbReference>
<evidence type="ECO:0008006" key="4">
    <source>
        <dbReference type="Google" id="ProtNLM"/>
    </source>
</evidence>
<accession>A0A8S1PZ49</accession>
<dbReference type="Pfam" id="PF01633">
    <property type="entry name" value="Choline_kinase"/>
    <property type="match status" value="1"/>
</dbReference>
<dbReference type="PANTHER" id="PTHR22603">
    <property type="entry name" value="CHOLINE/ETHANOALAMINE KINASE"/>
    <property type="match status" value="1"/>
</dbReference>
<protein>
    <recommendedName>
        <fullName evidence="4">Choline kinase</fullName>
    </recommendedName>
</protein>
<dbReference type="Proteomes" id="UP000688137">
    <property type="component" value="Unassembled WGS sequence"/>
</dbReference>
<reference evidence="2" key="1">
    <citation type="submission" date="2021-01" db="EMBL/GenBank/DDBJ databases">
        <authorList>
            <consortium name="Genoscope - CEA"/>
            <person name="William W."/>
        </authorList>
    </citation>
    <scope>NUCLEOTIDE SEQUENCE</scope>
</reference>
<evidence type="ECO:0000256" key="1">
    <source>
        <dbReference type="SAM" id="Coils"/>
    </source>
</evidence>
<feature type="coiled-coil region" evidence="1">
    <location>
        <begin position="288"/>
        <end position="315"/>
    </location>
</feature>
<dbReference type="GO" id="GO:0004305">
    <property type="term" value="F:ethanolamine kinase activity"/>
    <property type="evidence" value="ECO:0007669"/>
    <property type="project" value="TreeGrafter"/>
</dbReference>
<gene>
    <name evidence="2" type="ORF">PPRIM_AZ9-3.1.T1370010</name>
</gene>
<dbReference type="GO" id="GO:0006646">
    <property type="term" value="P:phosphatidylethanolamine biosynthetic process"/>
    <property type="evidence" value="ECO:0007669"/>
    <property type="project" value="TreeGrafter"/>
</dbReference>